<organism evidence="3">
    <name type="scientific">viral metagenome</name>
    <dbReference type="NCBI Taxonomy" id="1070528"/>
    <lineage>
        <taxon>unclassified sequences</taxon>
        <taxon>metagenomes</taxon>
        <taxon>organismal metagenomes</taxon>
    </lineage>
</organism>
<evidence type="ECO:0000256" key="2">
    <source>
        <dbReference type="ARBA" id="ARBA00022679"/>
    </source>
</evidence>
<name>A0A6C0LNX6_9ZZZZ</name>
<dbReference type="InterPro" id="IPR008630">
    <property type="entry name" value="Glyco_trans_34"/>
</dbReference>
<accession>A0A6C0LNX6</accession>
<sequence>MTAQPKIAIITMVIGADYTKAMEPGLQTKRMYAKKHGYDFHVGGAEVWDRSRPIPWSKLRFILNYIDQYDYLFWSDADVIITNPDLPLTTHVLPLLPKNKDLLWTRDVCGNLNSGNMLLRGKSTWLKDFIARTYQQTQFIHHIWWENKAMIHTAEQNPQDAAKIETITNHSLFNSYLFGPKNLATDPTARLFQPGDFLLHFAGVADQWNIYRMMRYILHCLNTRTPYNTKLLDNWYITPIKSKKDADASTQNIMPN</sequence>
<dbReference type="GO" id="GO:0006487">
    <property type="term" value="P:protein N-linked glycosylation"/>
    <property type="evidence" value="ECO:0007669"/>
    <property type="project" value="TreeGrafter"/>
</dbReference>
<evidence type="ECO:0000256" key="1">
    <source>
        <dbReference type="ARBA" id="ARBA00022676"/>
    </source>
</evidence>
<dbReference type="PANTHER" id="PTHR31306:SF4">
    <property type="entry name" value="ALPHA-1,2-GALACTOSYLTRANSFERASE"/>
    <property type="match status" value="1"/>
</dbReference>
<dbReference type="AlphaFoldDB" id="A0A6C0LNX6"/>
<dbReference type="EMBL" id="MN740532">
    <property type="protein sequence ID" value="QHU31658.1"/>
    <property type="molecule type" value="Genomic_DNA"/>
</dbReference>
<dbReference type="PANTHER" id="PTHR31306">
    <property type="entry name" value="ALPHA-1,6-MANNOSYLTRANSFERASE MNN11-RELATED"/>
    <property type="match status" value="1"/>
</dbReference>
<dbReference type="Gene3D" id="3.90.550.10">
    <property type="entry name" value="Spore Coat Polysaccharide Biosynthesis Protein SpsA, Chain A"/>
    <property type="match status" value="1"/>
</dbReference>
<evidence type="ECO:0000313" key="3">
    <source>
        <dbReference type="EMBL" id="QHU31658.1"/>
    </source>
</evidence>
<keyword evidence="1" id="KW-0328">Glycosyltransferase</keyword>
<evidence type="ECO:0008006" key="4">
    <source>
        <dbReference type="Google" id="ProtNLM"/>
    </source>
</evidence>
<dbReference type="GO" id="GO:0000139">
    <property type="term" value="C:Golgi membrane"/>
    <property type="evidence" value="ECO:0007669"/>
    <property type="project" value="TreeGrafter"/>
</dbReference>
<reference evidence="3" key="1">
    <citation type="journal article" date="2020" name="Nature">
        <title>Giant virus diversity and host interactions through global metagenomics.</title>
        <authorList>
            <person name="Schulz F."/>
            <person name="Roux S."/>
            <person name="Paez-Espino D."/>
            <person name="Jungbluth S."/>
            <person name="Walsh D.A."/>
            <person name="Denef V.J."/>
            <person name="McMahon K.D."/>
            <person name="Konstantinidis K.T."/>
            <person name="Eloe-Fadrosh E.A."/>
            <person name="Kyrpides N.C."/>
            <person name="Woyke T."/>
        </authorList>
    </citation>
    <scope>NUCLEOTIDE SEQUENCE</scope>
    <source>
        <strain evidence="3">GVMAG-M-3300027963-41</strain>
    </source>
</reference>
<keyword evidence="2" id="KW-0808">Transferase</keyword>
<protein>
    <recommendedName>
        <fullName evidence="4">Nucleotide-diphospho-sugar transferase domain-containing protein</fullName>
    </recommendedName>
</protein>
<dbReference type="InterPro" id="IPR029044">
    <property type="entry name" value="Nucleotide-diphossugar_trans"/>
</dbReference>
<dbReference type="GO" id="GO:0016757">
    <property type="term" value="F:glycosyltransferase activity"/>
    <property type="evidence" value="ECO:0007669"/>
    <property type="project" value="UniProtKB-KW"/>
</dbReference>
<proteinExistence type="predicted"/>
<dbReference type="Pfam" id="PF05637">
    <property type="entry name" value="Glyco_transf_34"/>
    <property type="match status" value="1"/>
</dbReference>